<dbReference type="PIRSF" id="PIRSF008159">
    <property type="entry name" value="UCP008159_ABC"/>
    <property type="match status" value="1"/>
</dbReference>
<dbReference type="RefSeq" id="WP_044179623.1">
    <property type="nucleotide sequence ID" value="NZ_AP018046.1"/>
</dbReference>
<organism evidence="3 5">
    <name type="scientific">Photobacterium damsela subsp. piscicida</name>
    <name type="common">Pasteurella piscicida</name>
    <dbReference type="NCBI Taxonomy" id="38294"/>
    <lineage>
        <taxon>Bacteria</taxon>
        <taxon>Pseudomonadati</taxon>
        <taxon>Pseudomonadota</taxon>
        <taxon>Gammaproteobacteria</taxon>
        <taxon>Vibrionales</taxon>
        <taxon>Vibrionaceae</taxon>
        <taxon>Photobacterium</taxon>
    </lineage>
</organism>
<feature type="signal peptide" evidence="1">
    <location>
        <begin position="1"/>
        <end position="27"/>
    </location>
</feature>
<feature type="chain" id="PRO_5011397484" evidence="1">
    <location>
        <begin position="28"/>
        <end position="218"/>
    </location>
</feature>
<protein>
    <submittedName>
        <fullName evidence="3">DUF1007 family protein</fullName>
    </submittedName>
</protein>
<dbReference type="Proteomes" id="UP000218676">
    <property type="component" value="Chromosome 2"/>
</dbReference>
<sequence>MLFYGKKIKFRWLSIAATLLYSSAGLAHPHSWIDMKTYIHGTEQQITGFTMEWTFDAMTSAYMLDGEDMSPEHKAQTLKQVGDSVMHNMINEHYFTYFYNGEQPIKYKLAENGELTQNRTKLTLTFDLPLSKPQPLTKDSLKVLIFEPSYYVDMSWKKSKDVILDPKLAAVCNAEMIEPNPTPEQMSYAMSLPPDADPDNALGQLFTQTVRLHCKPSS</sequence>
<dbReference type="Pfam" id="PF06226">
    <property type="entry name" value="DUF1007"/>
    <property type="match status" value="1"/>
</dbReference>
<gene>
    <name evidence="3" type="ORF">IC627_17790</name>
    <name evidence="2" type="ORF">PDPUS_2_00188</name>
</gene>
<evidence type="ECO:0000256" key="1">
    <source>
        <dbReference type="SAM" id="SignalP"/>
    </source>
</evidence>
<evidence type="ECO:0000313" key="4">
    <source>
        <dbReference type="Proteomes" id="UP000218676"/>
    </source>
</evidence>
<dbReference type="Proteomes" id="UP000516656">
    <property type="component" value="Chromosome 2"/>
</dbReference>
<accession>A0A1Q9GWP2</accession>
<evidence type="ECO:0000313" key="5">
    <source>
        <dbReference type="Proteomes" id="UP000516656"/>
    </source>
</evidence>
<dbReference type="GeneID" id="93400271"/>
<dbReference type="InterPro" id="IPR016537">
    <property type="entry name" value="UCP008159_ABC"/>
</dbReference>
<reference evidence="3 5" key="3">
    <citation type="submission" date="2020-09" db="EMBL/GenBank/DDBJ databases">
        <title>Complete, closed and curated genome sequences of Photobacterium damselae subsp. piscicida isolates from Australia indicate localised evolution and additional plasmid-borne pathogenicity mechanisms.</title>
        <authorList>
            <person name="Baseggio L."/>
            <person name="Silayeva O."/>
            <person name="Buller N."/>
            <person name="Landos M."/>
            <person name="Engelstaedter J."/>
            <person name="Barnes A.C."/>
        </authorList>
    </citation>
    <scope>NUCLEOTIDE SEQUENCE [LARGE SCALE GENOMIC DNA]</scope>
    <source>
        <strain evidence="3 5">AS-16-0540-1</strain>
    </source>
</reference>
<dbReference type="EMBL" id="CP061855">
    <property type="protein sequence ID" value="QOD58667.1"/>
    <property type="molecule type" value="Genomic_DNA"/>
</dbReference>
<dbReference type="InterPro" id="IPR010412">
    <property type="entry name" value="DUF1007"/>
</dbReference>
<keyword evidence="1" id="KW-0732">Signal</keyword>
<name>A0A1Q9GWP2_PHODP</name>
<proteinExistence type="predicted"/>
<dbReference type="EMBL" id="AP018046">
    <property type="protein sequence ID" value="BAX54774.1"/>
    <property type="molecule type" value="Genomic_DNA"/>
</dbReference>
<reference evidence="2" key="1">
    <citation type="journal article" date="2017" name="Genome Announc.">
        <title>Whole-Genome Sequence of Photobacterium damselae subsp. piscicida Strain 91-197, Isolated from Hybrid Striped Bass (Morone sp.) in the United States.</title>
        <authorList>
            <person name="Teru Y."/>
            <person name="Hikima J."/>
            <person name="Kono T."/>
            <person name="Sakai M."/>
            <person name="Takano T."/>
            <person name="Hawke J.P."/>
            <person name="Takeyama H."/>
            <person name="Aoki T."/>
        </authorList>
    </citation>
    <scope>NUCLEOTIDE SEQUENCE</scope>
    <source>
        <strain evidence="2">91-197</strain>
    </source>
</reference>
<evidence type="ECO:0000313" key="2">
    <source>
        <dbReference type="EMBL" id="BAX54774.1"/>
    </source>
</evidence>
<evidence type="ECO:0000313" key="3">
    <source>
        <dbReference type="EMBL" id="QOD58667.1"/>
    </source>
</evidence>
<reference evidence="4" key="2">
    <citation type="submission" date="2017-05" db="EMBL/GenBank/DDBJ databases">
        <title>Whole genome sequence of fish pathogenic bacteria, Photobacterium damselae subsp. piscicida, strain 91-197, isolated from hybrid striped bass (Morone sp.) in USA.</title>
        <authorList>
            <person name="Teru Y."/>
            <person name="Hikima J."/>
            <person name="Kono T."/>
            <person name="Sakai M."/>
            <person name="Takano T."/>
            <person name="Hawke J.P."/>
            <person name="Takeyama H."/>
            <person name="Aoki T."/>
        </authorList>
    </citation>
    <scope>NUCLEOTIDE SEQUENCE [LARGE SCALE GENOMIC DNA]</scope>
    <source>
        <strain evidence="4">91-197</strain>
    </source>
</reference>
<dbReference type="AlphaFoldDB" id="A0A1Q9GWP2"/>